<comment type="similarity">
    <text evidence="3">Belongs to the SMC family. SMC6 subfamily.</text>
</comment>
<evidence type="ECO:0000313" key="16">
    <source>
        <dbReference type="EnsemblMetazoa" id="CPIJ007521-PA"/>
    </source>
</evidence>
<dbReference type="GO" id="GO:0005524">
    <property type="term" value="F:ATP binding"/>
    <property type="evidence" value="ECO:0007669"/>
    <property type="project" value="UniProtKB-KW"/>
</dbReference>
<dbReference type="InterPro" id="IPR003395">
    <property type="entry name" value="RecF/RecN/SMC_N"/>
</dbReference>
<dbReference type="GO" id="GO:0005634">
    <property type="term" value="C:nucleus"/>
    <property type="evidence" value="ECO:0007669"/>
    <property type="project" value="UniProtKB-SubCell"/>
</dbReference>
<comment type="subcellular location">
    <subcellularLocation>
        <location evidence="2">Chromosome</location>
    </subcellularLocation>
    <subcellularLocation>
        <location evidence="1">Nucleus</location>
    </subcellularLocation>
</comment>
<keyword evidence="5" id="KW-0547">Nucleotide-binding</keyword>
<sequence length="1121" mass="128533">MSSRRKRESSPVSTSRKKRTRIQSSSDSEEDGTESTSGTTAGVSQTDSTERMERAIIHDIEQNIRSGKILKIQLKNFMCHRNMVVEFNKRANLLVGNNGSGKSAVLAALTIGLGCSASATNRSSSLKQLIKHGESQATIEIHLENDSVEAYERDVYGDKIIVTRTISASGSSAYKLKSESGQVVTTSRAELQKMILFLNIQVDNPVCVLNQDLARSFLKDSDEKKQYTLFLKATQVEAIMAKLNGCTPQYENAKHNLECNERSLRFLEGEITRMKEKYENLQSVEKLKEKMKDAQHKLGWRVVSDKTAECSTVEQQLGEKLDVLKEQNDAIQNRSKIEAEIETNIKRHLCDIEAKKVVYGEVKEKYVQARRIGQQLQEQLGEKKRQMQKVKERVTRQTDDINSLETDMQERSESGVNRVADEKRRNEAMLAELGGKRADLAAMIENAKRDVDLLHNTVNQIGDVKEETTHRRVAKQHEKCELIVDPKMSQSRSDQLFIPFSARAEAQLRQFETSSRDNLSVFGNNMPAFVAKIKDMHQRGKFSELPRGPLGQYVKVKDKKWTAMVETMIGQGMLCAFYVNSDADRNTLNRLIQSEFPEMRGRSIITSRFHKQVYDVRDGSVEEVGGAHSLMRLITVSDPVVMNCLIDQVKIETILAVEDQNLAIELTSQSENVPRNLQKVVVMEPFSEFYPMPNYRSYGLAKKPARYLQVNMGELKKETQRLLERLEHELRQLNQKIEQETREHGEKQRALQEKQKQLSKQQIELNGLELKINQLKAIEYPAELEDVTLQNELAELKASQAQLKQELEQENEKIQTFMSEIQAQERNIQEKKDNMGVIEREIQQLQDKIDEEQQKKHDMQANAKTKHQQLSRLQEELKALQANRNAVKQSLEVARQEAQERGERVEVTETQEQLRKLMLVTEKRIKHINSANDDIDDVKAVLDSKLIKRDGTLRYTESLKRVMRLLQNSRSARYAYLSKLKSHMSLRVKHKFNTVMELRGFVGEILVDPKNCTLALSVVPRDKNVSNAVSNTKSLSGGERSYSTVAFLISLWSCVDTPFYFLDEYDVFTDQVNRHMMTMLLLNETKKKADRQFCFLTPQDMSNIQAHEHLTIHRMADPERC</sequence>
<keyword evidence="17" id="KW-1185">Reference proteome</keyword>
<reference evidence="15" key="1">
    <citation type="submission" date="2007-03" db="EMBL/GenBank/DDBJ databases">
        <title>Annotation of Culex pipiens quinquefasciatus.</title>
        <authorList>
            <consortium name="The Broad Institute Genome Sequencing Platform"/>
            <person name="Atkinson P.W."/>
            <person name="Hemingway J."/>
            <person name="Christensen B.M."/>
            <person name="Higgs S."/>
            <person name="Kodira C."/>
            <person name="Hannick L."/>
            <person name="Megy K."/>
            <person name="O'Leary S."/>
            <person name="Pearson M."/>
            <person name="Haas B.J."/>
            <person name="Mauceli E."/>
            <person name="Wortman J.R."/>
            <person name="Lee N.H."/>
            <person name="Guigo R."/>
            <person name="Stanke M."/>
            <person name="Alvarado L."/>
            <person name="Amedeo P."/>
            <person name="Antoine C.H."/>
            <person name="Arensburger P."/>
            <person name="Bidwell S.L."/>
            <person name="Crawford M."/>
            <person name="Camaro F."/>
            <person name="Devon K."/>
            <person name="Engels R."/>
            <person name="Hammond M."/>
            <person name="Howarth C."/>
            <person name="Koehrsen M."/>
            <person name="Lawson D."/>
            <person name="Montgomery P."/>
            <person name="Nene V."/>
            <person name="Nusbaum C."/>
            <person name="Puiu D."/>
            <person name="Romero-Severson J."/>
            <person name="Severson D.W."/>
            <person name="Shumway M."/>
            <person name="Sisk P."/>
            <person name="Stolte C."/>
            <person name="Zeng Q."/>
            <person name="Eisenstadt E."/>
            <person name="Fraser-Liggett C."/>
            <person name="Strausberg R."/>
            <person name="Galagan J."/>
            <person name="Birren B."/>
            <person name="Collins F.H."/>
        </authorList>
    </citation>
    <scope>NUCLEOTIDE SEQUENCE [LARGE SCALE GENOMIC DNA]</scope>
    <source>
        <strain evidence="15">JHB</strain>
    </source>
</reference>
<evidence type="ECO:0000313" key="17">
    <source>
        <dbReference type="Proteomes" id="UP000002320"/>
    </source>
</evidence>
<dbReference type="EnsemblMetazoa" id="CPIJ007521-RA">
    <property type="protein sequence ID" value="CPIJ007521-PA"/>
    <property type="gene ID" value="CPIJ007521"/>
</dbReference>
<dbReference type="Proteomes" id="UP000002320">
    <property type="component" value="Unassembled WGS sequence"/>
</dbReference>
<keyword evidence="6" id="KW-0227">DNA damage</keyword>
<evidence type="ECO:0000313" key="15">
    <source>
        <dbReference type="EMBL" id="EDS30074.1"/>
    </source>
</evidence>
<dbReference type="STRING" id="7176.B0WKV1"/>
<dbReference type="InParanoid" id="B0WKV1"/>
<evidence type="ECO:0000256" key="4">
    <source>
        <dbReference type="ARBA" id="ARBA00022454"/>
    </source>
</evidence>
<evidence type="ECO:0000256" key="1">
    <source>
        <dbReference type="ARBA" id="ARBA00004123"/>
    </source>
</evidence>
<dbReference type="PANTHER" id="PTHR19306:SF6">
    <property type="entry name" value="STRUCTURAL MAINTENANCE OF CHROMOSOMES PROTEIN 6"/>
    <property type="match status" value="1"/>
</dbReference>
<evidence type="ECO:0000256" key="7">
    <source>
        <dbReference type="ARBA" id="ARBA00022840"/>
    </source>
</evidence>
<accession>B0WKV1</accession>
<dbReference type="PANTHER" id="PTHR19306">
    <property type="entry name" value="STRUCTURAL MAINTENANCE OF CHROMOSOMES 5,6 SMC5, SMC6"/>
    <property type="match status" value="1"/>
</dbReference>
<name>B0WKV1_CULQU</name>
<dbReference type="GO" id="GO:0035861">
    <property type="term" value="C:site of double-strand break"/>
    <property type="evidence" value="ECO:0007669"/>
    <property type="project" value="TreeGrafter"/>
</dbReference>
<dbReference type="GO" id="GO:0003684">
    <property type="term" value="F:damaged DNA binding"/>
    <property type="evidence" value="ECO:0007669"/>
    <property type="project" value="TreeGrafter"/>
</dbReference>
<evidence type="ECO:0000256" key="10">
    <source>
        <dbReference type="ARBA" id="ARBA00023204"/>
    </source>
</evidence>
<dbReference type="Gene3D" id="3.40.50.300">
    <property type="entry name" value="P-loop containing nucleotide triphosphate hydrolases"/>
    <property type="match status" value="2"/>
</dbReference>
<dbReference type="EMBL" id="DS231976">
    <property type="protein sequence ID" value="EDS30074.1"/>
    <property type="molecule type" value="Genomic_DNA"/>
</dbReference>
<organism>
    <name type="scientific">Culex quinquefasciatus</name>
    <name type="common">Southern house mosquito</name>
    <name type="synonym">Culex pungens</name>
    <dbReference type="NCBI Taxonomy" id="7176"/>
    <lineage>
        <taxon>Eukaryota</taxon>
        <taxon>Metazoa</taxon>
        <taxon>Ecdysozoa</taxon>
        <taxon>Arthropoda</taxon>
        <taxon>Hexapoda</taxon>
        <taxon>Insecta</taxon>
        <taxon>Pterygota</taxon>
        <taxon>Neoptera</taxon>
        <taxon>Endopterygota</taxon>
        <taxon>Diptera</taxon>
        <taxon>Nematocera</taxon>
        <taxon>Culicoidea</taxon>
        <taxon>Culicidae</taxon>
        <taxon>Culicinae</taxon>
        <taxon>Culicini</taxon>
        <taxon>Culex</taxon>
        <taxon>Culex</taxon>
    </lineage>
</organism>
<evidence type="ECO:0000256" key="12">
    <source>
        <dbReference type="SAM" id="Coils"/>
    </source>
</evidence>
<reference evidence="16" key="2">
    <citation type="submission" date="2020-05" db="UniProtKB">
        <authorList>
            <consortium name="EnsemblMetazoa"/>
        </authorList>
    </citation>
    <scope>IDENTIFICATION</scope>
    <source>
        <strain evidence="16">JHB</strain>
    </source>
</reference>
<feature type="region of interest" description="Disordered" evidence="13">
    <location>
        <begin position="1"/>
        <end position="49"/>
    </location>
</feature>
<keyword evidence="11" id="KW-0539">Nucleus</keyword>
<dbReference type="Pfam" id="PF02463">
    <property type="entry name" value="SMC_N"/>
    <property type="match status" value="1"/>
</dbReference>
<keyword evidence="10" id="KW-0234">DNA repair</keyword>
<dbReference type="GO" id="GO:0003697">
    <property type="term" value="F:single-stranded DNA binding"/>
    <property type="evidence" value="ECO:0007669"/>
    <property type="project" value="TreeGrafter"/>
</dbReference>
<dbReference type="AlphaFoldDB" id="B0WKV1"/>
<proteinExistence type="inferred from homology"/>
<dbReference type="HOGENOM" id="CLU_009063_0_0_1"/>
<keyword evidence="8 12" id="KW-0175">Coiled coil</keyword>
<feature type="coiled-coil region" evidence="12">
    <location>
        <begin position="373"/>
        <end position="450"/>
    </location>
</feature>
<evidence type="ECO:0000256" key="13">
    <source>
        <dbReference type="SAM" id="MobiDB-lite"/>
    </source>
</evidence>
<evidence type="ECO:0000259" key="14">
    <source>
        <dbReference type="Pfam" id="PF02463"/>
    </source>
</evidence>
<dbReference type="FunCoup" id="B0WKV1">
    <property type="interactions" value="1489"/>
</dbReference>
<keyword evidence="7" id="KW-0067">ATP-binding</keyword>
<dbReference type="VEuPathDB" id="VectorBase:CQUJHB001015"/>
<dbReference type="SUPFAM" id="SSF52540">
    <property type="entry name" value="P-loop containing nucleoside triphosphate hydrolases"/>
    <property type="match status" value="2"/>
</dbReference>
<gene>
    <name evidence="16" type="primary">6039823</name>
    <name evidence="15" type="ORF">CpipJ_CPIJ007521</name>
</gene>
<feature type="domain" description="RecF/RecN/SMC N-terminal" evidence="14">
    <location>
        <begin position="69"/>
        <end position="1101"/>
    </location>
</feature>
<keyword evidence="9" id="KW-0233">DNA recombination</keyword>
<dbReference type="eggNOG" id="KOG0250">
    <property type="taxonomic scope" value="Eukaryota"/>
</dbReference>
<protein>
    <submittedName>
        <fullName evidence="15 16">Structural maintenance of chromosomes protein 6</fullName>
    </submittedName>
</protein>
<evidence type="ECO:0000256" key="8">
    <source>
        <dbReference type="ARBA" id="ARBA00023054"/>
    </source>
</evidence>
<dbReference type="GO" id="GO:0030915">
    <property type="term" value="C:Smc5-Smc6 complex"/>
    <property type="evidence" value="ECO:0007669"/>
    <property type="project" value="TreeGrafter"/>
</dbReference>
<dbReference type="InterPro" id="IPR027417">
    <property type="entry name" value="P-loop_NTPase"/>
</dbReference>
<evidence type="ECO:0000256" key="5">
    <source>
        <dbReference type="ARBA" id="ARBA00022741"/>
    </source>
</evidence>
<dbReference type="OMA" id="MCHDHFY"/>
<dbReference type="KEGG" id="cqu:CpipJ_CPIJ007521"/>
<dbReference type="VEuPathDB" id="VectorBase:CPIJ007521"/>
<evidence type="ECO:0000256" key="2">
    <source>
        <dbReference type="ARBA" id="ARBA00004286"/>
    </source>
</evidence>
<dbReference type="OrthoDB" id="10072614at2759"/>
<evidence type="ECO:0000256" key="6">
    <source>
        <dbReference type="ARBA" id="ARBA00022763"/>
    </source>
</evidence>
<evidence type="ECO:0000256" key="9">
    <source>
        <dbReference type="ARBA" id="ARBA00023172"/>
    </source>
</evidence>
<feature type="coiled-coil region" evidence="12">
    <location>
        <begin position="712"/>
        <end position="897"/>
    </location>
</feature>
<feature type="coiled-coil region" evidence="12">
    <location>
        <begin position="250"/>
        <end position="334"/>
    </location>
</feature>
<dbReference type="GO" id="GO:0000724">
    <property type="term" value="P:double-strand break repair via homologous recombination"/>
    <property type="evidence" value="ECO:0007669"/>
    <property type="project" value="TreeGrafter"/>
</dbReference>
<evidence type="ECO:0000256" key="3">
    <source>
        <dbReference type="ARBA" id="ARBA00006793"/>
    </source>
</evidence>
<evidence type="ECO:0000256" key="11">
    <source>
        <dbReference type="ARBA" id="ARBA00023242"/>
    </source>
</evidence>
<keyword evidence="4" id="KW-0158">Chromosome</keyword>